<dbReference type="Gene3D" id="1.20.59.20">
    <property type="match status" value="1"/>
</dbReference>
<dbReference type="PANTHER" id="PTHR43033">
    <property type="entry name" value="TRNA(ILE)-LYSIDINE SYNTHASE-RELATED"/>
    <property type="match status" value="1"/>
</dbReference>
<keyword evidence="11" id="KW-1185">Reference proteome</keyword>
<dbReference type="Gene3D" id="3.40.50.620">
    <property type="entry name" value="HUPs"/>
    <property type="match status" value="1"/>
</dbReference>
<comment type="function">
    <text evidence="8">Ligates lysine onto the cytidine present at position 34 of the AUA codon-specific tRNA(Ile) that contains the anticodon CAU, in an ATP-dependent manner. Cytidine is converted to lysidine, thus changing the amino acid specificity of the tRNA from methionine to isoleucine.</text>
</comment>
<evidence type="ECO:0000256" key="7">
    <source>
        <dbReference type="ARBA" id="ARBA00048539"/>
    </source>
</evidence>
<evidence type="ECO:0000256" key="8">
    <source>
        <dbReference type="HAMAP-Rule" id="MF_01161"/>
    </source>
</evidence>
<evidence type="ECO:0000256" key="1">
    <source>
        <dbReference type="ARBA" id="ARBA00004496"/>
    </source>
</evidence>
<dbReference type="InterPro" id="IPR014729">
    <property type="entry name" value="Rossmann-like_a/b/a_fold"/>
</dbReference>
<keyword evidence="3 8" id="KW-0436">Ligase</keyword>
<dbReference type="InterPro" id="IPR012796">
    <property type="entry name" value="Lysidine-tRNA-synth_C"/>
</dbReference>
<dbReference type="NCBIfam" id="TIGR02432">
    <property type="entry name" value="lysidine_TilS_N"/>
    <property type="match status" value="1"/>
</dbReference>
<dbReference type="SUPFAM" id="SSF56037">
    <property type="entry name" value="PheT/TilS domain"/>
    <property type="match status" value="1"/>
</dbReference>
<dbReference type="GO" id="GO:0005524">
    <property type="term" value="F:ATP binding"/>
    <property type="evidence" value="ECO:0007669"/>
    <property type="project" value="UniProtKB-UniRule"/>
</dbReference>
<gene>
    <name evidence="8" type="primary">tilS</name>
    <name evidence="10" type="ORF">SAMN05216198_2525</name>
</gene>
<dbReference type="EMBL" id="LT629748">
    <property type="protein sequence ID" value="SDS68849.1"/>
    <property type="molecule type" value="Genomic_DNA"/>
</dbReference>
<comment type="catalytic activity">
    <reaction evidence="7 8">
        <text>cytidine(34) in tRNA(Ile2) + L-lysine + ATP = lysidine(34) in tRNA(Ile2) + AMP + diphosphate + H(+)</text>
        <dbReference type="Rhea" id="RHEA:43744"/>
        <dbReference type="Rhea" id="RHEA-COMP:10625"/>
        <dbReference type="Rhea" id="RHEA-COMP:10670"/>
        <dbReference type="ChEBI" id="CHEBI:15378"/>
        <dbReference type="ChEBI" id="CHEBI:30616"/>
        <dbReference type="ChEBI" id="CHEBI:32551"/>
        <dbReference type="ChEBI" id="CHEBI:33019"/>
        <dbReference type="ChEBI" id="CHEBI:82748"/>
        <dbReference type="ChEBI" id="CHEBI:83665"/>
        <dbReference type="ChEBI" id="CHEBI:456215"/>
        <dbReference type="EC" id="6.3.4.19"/>
    </reaction>
</comment>
<dbReference type="GO" id="GO:0005737">
    <property type="term" value="C:cytoplasm"/>
    <property type="evidence" value="ECO:0007669"/>
    <property type="project" value="UniProtKB-SubCell"/>
</dbReference>
<comment type="domain">
    <text evidence="8">The N-terminal region contains the highly conserved SGGXDS motif, predicted to be a P-loop motif involved in ATP binding.</text>
</comment>
<dbReference type="HAMAP" id="MF_01161">
    <property type="entry name" value="tRNA_Ile_lys_synt"/>
    <property type="match status" value="1"/>
</dbReference>
<dbReference type="Pfam" id="PF11734">
    <property type="entry name" value="TilS_C"/>
    <property type="match status" value="1"/>
</dbReference>
<feature type="domain" description="Lysidine-tRNA(Ile) synthetase C-terminal" evidence="9">
    <location>
        <begin position="365"/>
        <end position="437"/>
    </location>
</feature>
<comment type="similarity">
    <text evidence="8">Belongs to the tRNA(Ile)-lysidine synthase family.</text>
</comment>
<dbReference type="CDD" id="cd01992">
    <property type="entry name" value="TilS_N"/>
    <property type="match status" value="1"/>
</dbReference>
<evidence type="ECO:0000313" key="10">
    <source>
        <dbReference type="EMBL" id="SDS68849.1"/>
    </source>
</evidence>
<dbReference type="InterPro" id="IPR015262">
    <property type="entry name" value="tRNA_Ile_lys_synt_subst-bd"/>
</dbReference>
<evidence type="ECO:0000256" key="5">
    <source>
        <dbReference type="ARBA" id="ARBA00022741"/>
    </source>
</evidence>
<dbReference type="InterPro" id="IPR011063">
    <property type="entry name" value="TilS/TtcA_N"/>
</dbReference>
<dbReference type="RefSeq" id="WP_090273784.1">
    <property type="nucleotide sequence ID" value="NZ_LT629748.1"/>
</dbReference>
<keyword evidence="6 8" id="KW-0067">ATP-binding</keyword>
<evidence type="ECO:0000256" key="6">
    <source>
        <dbReference type="ARBA" id="ARBA00022840"/>
    </source>
</evidence>
<dbReference type="GO" id="GO:0032267">
    <property type="term" value="F:tRNA(Ile)-lysidine synthase activity"/>
    <property type="evidence" value="ECO:0007669"/>
    <property type="project" value="UniProtKB-EC"/>
</dbReference>
<evidence type="ECO:0000256" key="2">
    <source>
        <dbReference type="ARBA" id="ARBA00022490"/>
    </source>
</evidence>
<dbReference type="OrthoDB" id="9807403at2"/>
<dbReference type="Pfam" id="PF09179">
    <property type="entry name" value="TilS"/>
    <property type="match status" value="1"/>
</dbReference>
<dbReference type="NCBIfam" id="TIGR02433">
    <property type="entry name" value="lysidine_TilS_C"/>
    <property type="match status" value="1"/>
</dbReference>
<proteinExistence type="inferred from homology"/>
<dbReference type="PANTHER" id="PTHR43033:SF1">
    <property type="entry name" value="TRNA(ILE)-LYSIDINE SYNTHASE-RELATED"/>
    <property type="match status" value="1"/>
</dbReference>
<dbReference type="AlphaFoldDB" id="A0A1H1UAC6"/>
<reference evidence="11" key="1">
    <citation type="submission" date="2016-10" db="EMBL/GenBank/DDBJ databases">
        <authorList>
            <person name="Varghese N."/>
            <person name="Submissions S."/>
        </authorList>
    </citation>
    <scope>NUCLEOTIDE SEQUENCE [LARGE SCALE GENOMIC DNA]</scope>
    <source>
        <strain evidence="11">2SM5</strain>
    </source>
</reference>
<dbReference type="Proteomes" id="UP000243426">
    <property type="component" value="Chromosome I"/>
</dbReference>
<evidence type="ECO:0000259" key="9">
    <source>
        <dbReference type="SMART" id="SM00977"/>
    </source>
</evidence>
<dbReference type="Pfam" id="PF01171">
    <property type="entry name" value="ATP_bind_3"/>
    <property type="match status" value="1"/>
</dbReference>
<keyword evidence="5 8" id="KW-0547">Nucleotide-binding</keyword>
<evidence type="ECO:0000256" key="3">
    <source>
        <dbReference type="ARBA" id="ARBA00022598"/>
    </source>
</evidence>
<evidence type="ECO:0000256" key="4">
    <source>
        <dbReference type="ARBA" id="ARBA00022694"/>
    </source>
</evidence>
<dbReference type="SMART" id="SM00977">
    <property type="entry name" value="TilS_C"/>
    <property type="match status" value="1"/>
</dbReference>
<feature type="binding site" evidence="8">
    <location>
        <begin position="25"/>
        <end position="30"/>
    </location>
    <ligand>
        <name>ATP</name>
        <dbReference type="ChEBI" id="CHEBI:30616"/>
    </ligand>
</feature>
<dbReference type="SUPFAM" id="SSF52402">
    <property type="entry name" value="Adenine nucleotide alpha hydrolases-like"/>
    <property type="match status" value="1"/>
</dbReference>
<dbReference type="STRING" id="797277.SAMN05216198_2525"/>
<name>A0A1H1UAC6_9GAMM</name>
<dbReference type="SUPFAM" id="SSF82829">
    <property type="entry name" value="MesJ substrate recognition domain-like"/>
    <property type="match status" value="1"/>
</dbReference>
<evidence type="ECO:0000313" key="11">
    <source>
        <dbReference type="Proteomes" id="UP000243426"/>
    </source>
</evidence>
<dbReference type="InterPro" id="IPR012795">
    <property type="entry name" value="tRNA_Ile_lys_synt_N"/>
</dbReference>
<dbReference type="InterPro" id="IPR012094">
    <property type="entry name" value="tRNA_Ile_lys_synt"/>
</dbReference>
<accession>A0A1H1UAC6</accession>
<organism evidence="10 11">
    <name type="scientific">Halopseudomonas litoralis</name>
    <dbReference type="NCBI Taxonomy" id="797277"/>
    <lineage>
        <taxon>Bacteria</taxon>
        <taxon>Pseudomonadati</taxon>
        <taxon>Pseudomonadota</taxon>
        <taxon>Gammaproteobacteria</taxon>
        <taxon>Pseudomonadales</taxon>
        <taxon>Pseudomonadaceae</taxon>
        <taxon>Halopseudomonas</taxon>
    </lineage>
</organism>
<dbReference type="EC" id="6.3.4.19" evidence="8"/>
<sequence>MFNPQGLLEQLAPCVDAPVCWLGLSGGLDSMVLLDALVQLRQDHPLPPIKAIHVHHGLHADADQWAEHCARECAARGVELHIERVCLASAGSIEERARDARYSVFERLMSRDDCLLLAHHRDDQLETLLFRLLRGTGLRGLAGMPRSRALGAGRLLRPLLPWGRRELHGWASEQQLSWIEDPANADPRYARTALRHELLPDLRQRWPAMPENLLRLAEHAEEANQLLDERASEDLQLAQGMLTDAWLAAWPSLDVAAVAALTPVRQKNLLRYWLHDNGMQLPDQRHLHSLIIQLGAAPDTQPAVQLGRAQLYRSSGRLWLLPTGGVPAGIEQPLSHFADTALTAGNGWLHMAPGGGDIAARPGAWRIAYRRGGEQIKLPGRPHQMLKKLFQEAGVPAWIRPAIPLLYCDDRLISVAGRWNAEGANAGAGEAGWAVTWEPGLMPVLD</sequence>
<keyword evidence="2 8" id="KW-0963">Cytoplasm</keyword>
<dbReference type="GO" id="GO:0006400">
    <property type="term" value="P:tRNA modification"/>
    <property type="evidence" value="ECO:0007669"/>
    <property type="project" value="UniProtKB-UniRule"/>
</dbReference>
<protein>
    <recommendedName>
        <fullName evidence="8">tRNA(Ile)-lysidine synthase</fullName>
        <ecNumber evidence="8">6.3.4.19</ecNumber>
    </recommendedName>
    <alternativeName>
        <fullName evidence="8">tRNA(Ile)-2-lysyl-cytidine synthase</fullName>
    </alternativeName>
    <alternativeName>
        <fullName evidence="8">tRNA(Ile)-lysidine synthetase</fullName>
    </alternativeName>
</protein>
<keyword evidence="4 8" id="KW-0819">tRNA processing</keyword>
<comment type="subcellular location">
    <subcellularLocation>
        <location evidence="1 8">Cytoplasm</location>
    </subcellularLocation>
</comment>